<evidence type="ECO:0000313" key="1">
    <source>
        <dbReference type="EMBL" id="QQO62205.1"/>
    </source>
</evidence>
<reference evidence="2" key="1">
    <citation type="submission" date="2021-01" db="EMBL/GenBank/DDBJ databases">
        <title>Providencia vermicola LLDRA6, a soil-borne Mn(II)-oxidizing bacterium, exploits a strategy of superoxide production coupled to hydrogen peroxide consumption to generate Mn oxides, as revealed by transcriptional up-regulation of genes for phenylacetic acid catabolism.</title>
        <authorList>
            <person name="Chen S."/>
            <person name="Ding Z."/>
            <person name="Chen J."/>
            <person name="Luo J."/>
            <person name="Ruan X."/>
            <person name="Li Z."/>
            <person name="Liao F."/>
            <person name="He J."/>
            <person name="Li D."/>
        </authorList>
    </citation>
    <scope>NUCLEOTIDE SEQUENCE [LARGE SCALE GENOMIC DNA]</scope>
    <source>
        <strain evidence="2">LLDRA6</strain>
    </source>
</reference>
<dbReference type="Proteomes" id="UP000596157">
    <property type="component" value="Chromosome"/>
</dbReference>
<organism evidence="1 2">
    <name type="scientific">Providencia manganoxydans</name>
    <dbReference type="NCBI Taxonomy" id="2923283"/>
    <lineage>
        <taxon>Bacteria</taxon>
        <taxon>Pseudomonadati</taxon>
        <taxon>Pseudomonadota</taxon>
        <taxon>Gammaproteobacteria</taxon>
        <taxon>Enterobacterales</taxon>
        <taxon>Morganellaceae</taxon>
        <taxon>Providencia</taxon>
    </lineage>
</organism>
<gene>
    <name evidence="1" type="ORF">JI723_18575</name>
</gene>
<dbReference type="GeneID" id="92280767"/>
<evidence type="ECO:0000313" key="2">
    <source>
        <dbReference type="Proteomes" id="UP000596157"/>
    </source>
</evidence>
<keyword evidence="2" id="KW-1185">Reference proteome</keyword>
<sequence>MNNNKETKSILDYEINQFFDKKINGIPAEKIMEQVWHGVDILDEYIINISGIHQEWLELANQLLSKTNNNLYIENYLSTLNDMFNDAAQSYNEIYDSMSSVMFSYNDILRSIISDSEDIRCDISILEKRLLAETPKFYEPIENHSDMGPLFHQLTKKTNELLSAFRDAKDIAHKVVPKILSLYKYHVKPKLLNDANSLINDLVTGDVISIATMLTHRVENTLEDMRYWSESAPILKTNQQSVGTEIISSIENRMIDAVSCFGAGVDSSGINMDNLIINDKGLNLLSMTAPRREIVSIV</sequence>
<proteinExistence type="predicted"/>
<name>A0ABX7AEL9_9GAMM</name>
<protein>
    <submittedName>
        <fullName evidence="1">Uncharacterized protein</fullName>
    </submittedName>
</protein>
<dbReference type="RefSeq" id="WP_319069007.1">
    <property type="nucleotide sequence ID" value="NZ_CP067099.1"/>
</dbReference>
<accession>A0ABX7AEL9</accession>
<dbReference type="EMBL" id="CP067099">
    <property type="protein sequence ID" value="QQO62205.1"/>
    <property type="molecule type" value="Genomic_DNA"/>
</dbReference>